<feature type="binding site" description="via carbamate group" evidence="1">
    <location>
        <position position="151"/>
    </location>
    <ligand>
        <name>Zn(2+)</name>
        <dbReference type="ChEBI" id="CHEBI:29105"/>
        <label>1</label>
    </ligand>
</feature>
<dbReference type="Gene3D" id="2.30.40.10">
    <property type="entry name" value="Urease, subunit C, domain 1"/>
    <property type="match status" value="1"/>
</dbReference>
<feature type="site" description="Transition state stabilizer" evidence="3">
    <location>
        <position position="153"/>
    </location>
</feature>
<dbReference type="Pfam" id="PF22647">
    <property type="entry name" value="EF_0837-like_N"/>
    <property type="match status" value="1"/>
</dbReference>
<sequence>MLDLLIKNGQDIKGNPIEIGIKDGLIECIDKTIDEEAIQIIELSSGQYISPGWIDSHVHCYEKMTLYYDFPDEIGYKKGVTTVIDAGSTGENNIKEFYELSKKSKTNIYALMNISKDGIVTQDELADLSKIDESVNLERIKELPDFIIGIKARMSKTVVGSNDIIPLKMAKSLQKAANDITLMVHIGSAPPELEDILNLLEKGDIVTHCYNGKLNGILNASNEIKPYVWEAYNRGVLFDIGHGTDSFNFNVGKQAIENGLICKTISTDIYHRNRENGPVYDLATTLEKALSIGIPFEEVIKMVTSHPAEIFNLSNKGRLEKGMDADLTVFDMIEEEKIIVDSNGNEAIVRHQIIPNKTVVAGELFDL</sequence>
<keyword evidence="1" id="KW-0479">Metal-binding</keyword>
<evidence type="ECO:0000256" key="3">
    <source>
        <dbReference type="PIRSR" id="PIRSR039004-3"/>
    </source>
</evidence>
<dbReference type="InterPro" id="IPR011059">
    <property type="entry name" value="Metal-dep_hydrolase_composite"/>
</dbReference>
<evidence type="ECO:0000256" key="1">
    <source>
        <dbReference type="PIRSR" id="PIRSR039004-1"/>
    </source>
</evidence>
<dbReference type="Proteomes" id="UP000297725">
    <property type="component" value="Unassembled WGS sequence"/>
</dbReference>
<dbReference type="SUPFAM" id="SSF51338">
    <property type="entry name" value="Composite domain of metallo-dependent hydrolases"/>
    <property type="match status" value="2"/>
</dbReference>
<gene>
    <name evidence="5" type="ORF">E4031_09205</name>
    <name evidence="4" type="ORF">E4Z98_08715</name>
</gene>
<evidence type="ECO:0000313" key="5">
    <source>
        <dbReference type="EMBL" id="TFZ39313.1"/>
    </source>
</evidence>
<dbReference type="EMBL" id="SRHU01000036">
    <property type="protein sequence ID" value="TFZ39313.1"/>
    <property type="molecule type" value="Genomic_DNA"/>
</dbReference>
<dbReference type="PIRSF" id="PIRSF039004">
    <property type="entry name" value="ADE_EF_0837"/>
    <property type="match status" value="1"/>
</dbReference>
<dbReference type="InterPro" id="IPR047601">
    <property type="entry name" value="EF_0837-like"/>
</dbReference>
<dbReference type="SUPFAM" id="SSF51556">
    <property type="entry name" value="Metallo-dependent hydrolases"/>
    <property type="match status" value="1"/>
</dbReference>
<dbReference type="GO" id="GO:0046872">
    <property type="term" value="F:metal ion binding"/>
    <property type="evidence" value="ECO:0007669"/>
    <property type="project" value="UniProtKB-KW"/>
</dbReference>
<feature type="binding site" evidence="1">
    <location>
        <position position="185"/>
    </location>
    <ligand>
        <name>Zn(2+)</name>
        <dbReference type="ChEBI" id="CHEBI:29105"/>
        <label>2</label>
    </ligand>
</feature>
<dbReference type="NCBIfam" id="TIGR03583">
    <property type="entry name" value="EF_0837"/>
    <property type="match status" value="1"/>
</dbReference>
<keyword evidence="6" id="KW-1185">Reference proteome</keyword>
<feature type="binding site" evidence="1">
    <location>
        <position position="208"/>
    </location>
    <ligand>
        <name>Zn(2+)</name>
        <dbReference type="ChEBI" id="CHEBI:29105"/>
        <label>2</label>
    </ligand>
</feature>
<dbReference type="GO" id="GO:0019213">
    <property type="term" value="F:deacetylase activity"/>
    <property type="evidence" value="ECO:0007669"/>
    <property type="project" value="InterPro"/>
</dbReference>
<dbReference type="EMBL" id="CP038865">
    <property type="protein sequence ID" value="QCA29394.1"/>
    <property type="molecule type" value="Genomic_DNA"/>
</dbReference>
<dbReference type="PANTHER" id="PTHR42717">
    <property type="entry name" value="DIHYDROOROTASE-RELATED"/>
    <property type="match status" value="1"/>
</dbReference>
<feature type="binding site" evidence="1">
    <location>
        <position position="57"/>
    </location>
    <ligand>
        <name>Zn(2+)</name>
        <dbReference type="ChEBI" id="CHEBI:29105"/>
        <label>1</label>
    </ligand>
</feature>
<organism evidence="5 7">
    <name type="scientific">Vagococcus xieshaowenii</name>
    <dbReference type="NCBI Taxonomy" id="2562451"/>
    <lineage>
        <taxon>Bacteria</taxon>
        <taxon>Bacillati</taxon>
        <taxon>Bacillota</taxon>
        <taxon>Bacilli</taxon>
        <taxon>Lactobacillales</taxon>
        <taxon>Enterococcaceae</taxon>
        <taxon>Vagococcus</taxon>
    </lineage>
</organism>
<dbReference type="InterPro" id="IPR020043">
    <property type="entry name" value="Deacetylase_Atu3266-like"/>
</dbReference>
<dbReference type="EC" id="3.5.2.3" evidence="5"/>
<dbReference type="Gene3D" id="3.20.20.140">
    <property type="entry name" value="Metal-dependent hydrolases"/>
    <property type="match status" value="1"/>
</dbReference>
<protein>
    <submittedName>
        <fullName evidence="5">Amidohydrolase/deacetylase family metallohydrolase</fullName>
        <ecNumber evidence="5">3.5.2.3</ecNumber>
    </submittedName>
</protein>
<keyword evidence="5" id="KW-0378">Hydrolase</keyword>
<feature type="binding site" evidence="1">
    <location>
        <position position="268"/>
    </location>
    <ligand>
        <name>Zn(2+)</name>
        <dbReference type="ChEBI" id="CHEBI:29105"/>
        <label>1</label>
    </ligand>
</feature>
<evidence type="ECO:0000313" key="6">
    <source>
        <dbReference type="Proteomes" id="UP000296883"/>
    </source>
</evidence>
<dbReference type="AlphaFoldDB" id="A0AAJ5JLB2"/>
<evidence type="ECO:0000313" key="7">
    <source>
        <dbReference type="Proteomes" id="UP000297725"/>
    </source>
</evidence>
<evidence type="ECO:0000313" key="4">
    <source>
        <dbReference type="EMBL" id="QCA29394.1"/>
    </source>
</evidence>
<feature type="binding site" evidence="1">
    <location>
        <position position="59"/>
    </location>
    <ligand>
        <name>Zn(2+)</name>
        <dbReference type="ChEBI" id="CHEBI:29105"/>
        <label>1</label>
    </ligand>
</feature>
<dbReference type="InterPro" id="IPR032466">
    <property type="entry name" value="Metal_Hydrolase"/>
</dbReference>
<name>A0AAJ5JLB2_9ENTE</name>
<reference evidence="5 7" key="1">
    <citation type="submission" date="2019-03" db="EMBL/GenBank/DDBJ databases">
        <title>Vagococcus sp. was isolated fron gut of Carduelis flavirostris.</title>
        <authorList>
            <person name="Ge Y."/>
        </authorList>
    </citation>
    <scope>NUCLEOTIDE SEQUENCE [LARGE SCALE GENOMIC DNA]</scope>
    <source>
        <strain evidence="5 7">CF-210</strain>
    </source>
</reference>
<feature type="modified residue" description="N6-carboxylysine" evidence="2">
    <location>
        <position position="151"/>
    </location>
</feature>
<feature type="binding site" description="via carbamate group" evidence="1">
    <location>
        <position position="151"/>
    </location>
    <ligand>
        <name>Zn(2+)</name>
        <dbReference type="ChEBI" id="CHEBI:29105"/>
        <label>2</label>
    </ligand>
</feature>
<proteinExistence type="predicted"/>
<dbReference type="RefSeq" id="WP_135255162.1">
    <property type="nucleotide sequence ID" value="NZ_CP038865.1"/>
</dbReference>
<dbReference type="NCBIfam" id="NF006689">
    <property type="entry name" value="PRK09237.1"/>
    <property type="match status" value="1"/>
</dbReference>
<reference evidence="4 6" key="2">
    <citation type="journal article" date="2020" name="Int. J. Syst. Evol. Microbiol.">
        <title>Vagococcus xieshaowenii sp. nov., isolated from snow finch (Montifringilla taczanowskii) cloacal content.</title>
        <authorList>
            <person name="Ge Y."/>
            <person name="Yang J."/>
            <person name="Lai X.H."/>
            <person name="Zhang G."/>
            <person name="Jin D."/>
            <person name="Lu S."/>
            <person name="Wang B."/>
            <person name="Huang Y."/>
            <person name="Huang Y."/>
            <person name="Ren Z."/>
            <person name="Zhang X."/>
            <person name="Xu J."/>
        </authorList>
    </citation>
    <scope>NUCLEOTIDE SEQUENCE [LARGE SCALE GENOMIC DNA]</scope>
    <source>
        <strain evidence="4">Personal::cf-49</strain>
        <strain evidence="6">personal::cf-49</strain>
    </source>
</reference>
<dbReference type="Proteomes" id="UP000296883">
    <property type="component" value="Chromosome"/>
</dbReference>
<evidence type="ECO:0000256" key="2">
    <source>
        <dbReference type="PIRSR" id="PIRSR039004-2"/>
    </source>
</evidence>
<accession>A0AAJ5JLB2</accession>
<keyword evidence="1" id="KW-0862">Zinc</keyword>
<dbReference type="GO" id="GO:0004151">
    <property type="term" value="F:dihydroorotase activity"/>
    <property type="evidence" value="ECO:0007669"/>
    <property type="project" value="UniProtKB-EC"/>
</dbReference>
<dbReference type="PANTHER" id="PTHR42717:SF1">
    <property type="entry name" value="IMIDAZOLONEPROPIONASE AND RELATED AMIDOHYDROLASES"/>
    <property type="match status" value="1"/>
</dbReference>